<proteinExistence type="predicted"/>
<evidence type="ECO:0000256" key="1">
    <source>
        <dbReference type="SAM" id="MobiDB-lite"/>
    </source>
</evidence>
<feature type="compositionally biased region" description="Basic and acidic residues" evidence="1">
    <location>
        <begin position="64"/>
        <end position="73"/>
    </location>
</feature>
<reference evidence="2 3" key="3">
    <citation type="journal article" date="2011" name="Nat. Chem. Biol.">
        <title>Reveromycin A biosynthesis uses RevG and RevJ for stereospecific spiroacetal formation.</title>
        <authorList>
            <person name="Takahashi S."/>
            <person name="Toyoda A."/>
            <person name="Sekiyama Y."/>
            <person name="Takagi H."/>
            <person name="Nogawa T."/>
            <person name="Uramoto M."/>
            <person name="Suzuki R."/>
            <person name="Koshino H."/>
            <person name="Kumano T."/>
            <person name="Panthee S."/>
            <person name="Dairi T."/>
            <person name="Ishikawa J."/>
            <person name="Ikeda H."/>
            <person name="Sakaki Y."/>
            <person name="Osada H."/>
        </authorList>
    </citation>
    <scope>NUCLEOTIDE SEQUENCE [LARGE SCALE GENOMIC DNA]</scope>
    <source>
        <strain evidence="2 3">SN-593</strain>
    </source>
</reference>
<reference evidence="2 3" key="1">
    <citation type="journal article" date="2010" name="J. Bacteriol.">
        <title>Biochemical characterization of a novel indole prenyltransferase from Streptomyces sp. SN-593.</title>
        <authorList>
            <person name="Takahashi S."/>
            <person name="Takagi H."/>
            <person name="Toyoda A."/>
            <person name="Uramoto M."/>
            <person name="Nogawa T."/>
            <person name="Ueki M."/>
            <person name="Sakaki Y."/>
            <person name="Osada H."/>
        </authorList>
    </citation>
    <scope>NUCLEOTIDE SEQUENCE [LARGE SCALE GENOMIC DNA]</scope>
    <source>
        <strain evidence="2 3">SN-593</strain>
    </source>
</reference>
<feature type="compositionally biased region" description="Basic residues" evidence="1">
    <location>
        <begin position="130"/>
        <end position="141"/>
    </location>
</feature>
<feature type="compositionally biased region" description="Low complexity" evidence="1">
    <location>
        <begin position="47"/>
        <end position="63"/>
    </location>
</feature>
<dbReference type="KEGG" id="arev:RVR_1822"/>
<feature type="compositionally biased region" description="Low complexity" evidence="1">
    <location>
        <begin position="92"/>
        <end position="114"/>
    </location>
</feature>
<evidence type="ECO:0000313" key="2">
    <source>
        <dbReference type="EMBL" id="BBA96496.1"/>
    </source>
</evidence>
<dbReference type="EMBL" id="AP018365">
    <property type="protein sequence ID" value="BBA96496.1"/>
    <property type="molecule type" value="Genomic_DNA"/>
</dbReference>
<keyword evidence="3" id="KW-1185">Reference proteome</keyword>
<name>A0A7U3UPY1_9ACTN</name>
<organism evidence="2 3">
    <name type="scientific">Actinacidiphila reveromycinica</name>
    <dbReference type="NCBI Taxonomy" id="659352"/>
    <lineage>
        <taxon>Bacteria</taxon>
        <taxon>Bacillati</taxon>
        <taxon>Actinomycetota</taxon>
        <taxon>Actinomycetes</taxon>
        <taxon>Kitasatosporales</taxon>
        <taxon>Streptomycetaceae</taxon>
        <taxon>Actinacidiphila</taxon>
    </lineage>
</organism>
<gene>
    <name evidence="2" type="ORF">RVR_1822</name>
</gene>
<reference evidence="2 3" key="4">
    <citation type="journal article" date="2020" name="Sci. Rep.">
        <title>beta-carboline chemical signals induce reveromycin production through a LuxR family regulator in Streptomyces sp. SN-593.</title>
        <authorList>
            <person name="Panthee S."/>
            <person name="Kito N."/>
            <person name="Hayashi T."/>
            <person name="Shimizu T."/>
            <person name="Ishikawa J."/>
            <person name="Hamamoto H."/>
            <person name="Osada H."/>
            <person name="Takahashi S."/>
        </authorList>
    </citation>
    <scope>NUCLEOTIDE SEQUENCE [LARGE SCALE GENOMIC DNA]</scope>
    <source>
        <strain evidence="2 3">SN-593</strain>
    </source>
</reference>
<dbReference type="Proteomes" id="UP000595703">
    <property type="component" value="Chromosome"/>
</dbReference>
<accession>A0A7U3UPY1</accession>
<sequence>MPRRVSLPGADELFRTTGGASLQAPSPSHGAEADADARSGGPGSQAGGAAPAAPTANGAVSAPADEHGGRDGAHPVPPGQRRPTGERGPERGGTVQAAATVTPPVATATVTSQKPTPPPITATPQPAAPARRKAPRQNRRPSGRERHDEKITVYVSAEELMDLEHARLVLRGEHGLAIDRGRIVREAVAVVLADLESRGDASILVRRLRGR</sequence>
<dbReference type="AlphaFoldDB" id="A0A7U3UPY1"/>
<protein>
    <submittedName>
        <fullName evidence="2">Uncharacterized protein</fullName>
    </submittedName>
</protein>
<evidence type="ECO:0000313" key="3">
    <source>
        <dbReference type="Proteomes" id="UP000595703"/>
    </source>
</evidence>
<feature type="region of interest" description="Disordered" evidence="1">
    <location>
        <begin position="1"/>
        <end position="147"/>
    </location>
</feature>
<reference evidence="2 3" key="2">
    <citation type="journal article" date="2011" name="J. Antibiot.">
        <title>Furaquinocins I and J: novel polyketide isoprenoid hybrid compounds from Streptomyces reveromyceticus SN-593.</title>
        <authorList>
            <person name="Panthee S."/>
            <person name="Takahashi S."/>
            <person name="Takagi H."/>
            <person name="Nogawa T."/>
            <person name="Oowada E."/>
            <person name="Uramoto M."/>
            <person name="Osada H."/>
        </authorList>
    </citation>
    <scope>NUCLEOTIDE SEQUENCE [LARGE SCALE GENOMIC DNA]</scope>
    <source>
        <strain evidence="2 3">SN-593</strain>
    </source>
</reference>